<evidence type="ECO:0000256" key="3">
    <source>
        <dbReference type="ARBA" id="ARBA00022722"/>
    </source>
</evidence>
<proteinExistence type="inferred from homology"/>
<dbReference type="InterPro" id="IPR012337">
    <property type="entry name" value="RNaseH-like_sf"/>
</dbReference>
<dbReference type="AlphaFoldDB" id="A0A9Q0JU76"/>
<evidence type="ECO:0000256" key="6">
    <source>
        <dbReference type="ARBA" id="ARBA00023242"/>
    </source>
</evidence>
<dbReference type="SUPFAM" id="SSF53098">
    <property type="entry name" value="Ribonuclease H-like"/>
    <property type="match status" value="1"/>
</dbReference>
<dbReference type="EMBL" id="JAMYWD010000012">
    <property type="protein sequence ID" value="KAJ4950403.1"/>
    <property type="molecule type" value="Genomic_DNA"/>
</dbReference>
<organism evidence="10 11">
    <name type="scientific">Protea cynaroides</name>
    <dbReference type="NCBI Taxonomy" id="273540"/>
    <lineage>
        <taxon>Eukaryota</taxon>
        <taxon>Viridiplantae</taxon>
        <taxon>Streptophyta</taxon>
        <taxon>Embryophyta</taxon>
        <taxon>Tracheophyta</taxon>
        <taxon>Spermatophyta</taxon>
        <taxon>Magnoliopsida</taxon>
        <taxon>Proteales</taxon>
        <taxon>Proteaceae</taxon>
        <taxon>Protea</taxon>
    </lineage>
</organism>
<evidence type="ECO:0000256" key="2">
    <source>
        <dbReference type="ARBA" id="ARBA00006357"/>
    </source>
</evidence>
<dbReference type="Gene3D" id="3.30.420.10">
    <property type="entry name" value="Ribonuclease H-like superfamily/Ribonuclease H"/>
    <property type="match status" value="1"/>
</dbReference>
<dbReference type="Pfam" id="PF00929">
    <property type="entry name" value="RNase_T"/>
    <property type="match status" value="1"/>
</dbReference>
<feature type="region of interest" description="Disordered" evidence="8">
    <location>
        <begin position="376"/>
        <end position="395"/>
    </location>
</feature>
<dbReference type="GO" id="GO:0005634">
    <property type="term" value="C:nucleus"/>
    <property type="evidence" value="ECO:0007669"/>
    <property type="project" value="UniProtKB-SubCell"/>
</dbReference>
<comment type="caution">
    <text evidence="10">The sequence shown here is derived from an EMBL/GenBank/DDBJ whole genome shotgun (WGS) entry which is preliminary data.</text>
</comment>
<keyword evidence="3" id="KW-0540">Nuclease</keyword>
<gene>
    <name evidence="10" type="ORF">NE237_027235</name>
</gene>
<dbReference type="InterPro" id="IPR034922">
    <property type="entry name" value="REX1-like_exo"/>
</dbReference>
<reference evidence="10" key="1">
    <citation type="journal article" date="2023" name="Plant J.">
        <title>The genome of the king protea, Protea cynaroides.</title>
        <authorList>
            <person name="Chang J."/>
            <person name="Duong T.A."/>
            <person name="Schoeman C."/>
            <person name="Ma X."/>
            <person name="Roodt D."/>
            <person name="Barker N."/>
            <person name="Li Z."/>
            <person name="Van de Peer Y."/>
            <person name="Mizrachi E."/>
        </authorList>
    </citation>
    <scope>NUCLEOTIDE SEQUENCE</scope>
    <source>
        <tissue evidence="10">Young leaves</tissue>
    </source>
</reference>
<evidence type="ECO:0000256" key="7">
    <source>
        <dbReference type="ARBA" id="ARBA00053817"/>
    </source>
</evidence>
<dbReference type="PANTHER" id="PTHR12801:SF115">
    <property type="entry name" value="FI18136P1-RELATED"/>
    <property type="match status" value="1"/>
</dbReference>
<keyword evidence="5" id="KW-0269">Exonuclease</keyword>
<sequence>MSPMDKKIDAAEKDVLAGIVRWTQKQGMKGTKGGWKEFLDLYDKKLGSSLSDPAKRSIDTLATFLKTFTKDEDLKFLAKVMQCHSNRKAVVQFCKSSPDQESPQQKLVRLTLEHPEYPLSYSFPSHNEEWMVTKLGKSSKALKSNAVVAIDCEMVLCEDGTEALVQVCAVDHNLEVKLNELVNPNKAVADYRTDITGISAKDLHGINCSLADVQESLKKLISHGNILVGHSLNNDLQALKLDHARIIDTSFIFKVLDGPRRPSLKDLCKSVLGYDLRNKDAPHNCLDDARAAMRLVLAKIEHGFDDGIVLPREDVPNTEQAKLLLHRIPVHVPKEELLNIFPKEFQIKLQPNVNGRGQKKYSVYAIFKDPKEASEAFERVPGNEERDSGGRPQKLVPFHLSTGLTTSVYVRKMECNDPLDQSVSLSKSLAQVEELIVTSKKRKTDTVISEELPERHTNLDQCAHHVKEIERLKQELCQKDDEILNLQKILSALTRKQGL</sequence>
<dbReference type="GO" id="GO:0004527">
    <property type="term" value="F:exonuclease activity"/>
    <property type="evidence" value="ECO:0007669"/>
    <property type="project" value="UniProtKB-KW"/>
</dbReference>
<evidence type="ECO:0000256" key="1">
    <source>
        <dbReference type="ARBA" id="ARBA00004123"/>
    </source>
</evidence>
<comment type="similarity">
    <text evidence="2">Belongs to the REXO1/REXO3 family.</text>
</comment>
<evidence type="ECO:0000313" key="11">
    <source>
        <dbReference type="Proteomes" id="UP001141806"/>
    </source>
</evidence>
<dbReference type="CDD" id="cd06145">
    <property type="entry name" value="REX1_like"/>
    <property type="match status" value="1"/>
</dbReference>
<dbReference type="OrthoDB" id="16516at2759"/>
<keyword evidence="6" id="KW-0539">Nucleus</keyword>
<evidence type="ECO:0000259" key="9">
    <source>
        <dbReference type="SMART" id="SM00479"/>
    </source>
</evidence>
<dbReference type="GO" id="GO:0003676">
    <property type="term" value="F:nucleic acid binding"/>
    <property type="evidence" value="ECO:0007669"/>
    <property type="project" value="InterPro"/>
</dbReference>
<protein>
    <recommendedName>
        <fullName evidence="9">Exonuclease domain-containing protein</fullName>
    </recommendedName>
</protein>
<comment type="subcellular location">
    <subcellularLocation>
        <location evidence="1">Nucleus</location>
    </subcellularLocation>
</comment>
<dbReference type="InterPro" id="IPR013520">
    <property type="entry name" value="Ribonucl_H"/>
</dbReference>
<evidence type="ECO:0000313" key="10">
    <source>
        <dbReference type="EMBL" id="KAJ4950403.1"/>
    </source>
</evidence>
<feature type="domain" description="Exonuclease" evidence="9">
    <location>
        <begin position="146"/>
        <end position="305"/>
    </location>
</feature>
<keyword evidence="4" id="KW-0378">Hydrolase</keyword>
<evidence type="ECO:0000256" key="5">
    <source>
        <dbReference type="ARBA" id="ARBA00022839"/>
    </source>
</evidence>
<dbReference type="InterPro" id="IPR047021">
    <property type="entry name" value="REXO1/3/4-like"/>
</dbReference>
<evidence type="ECO:0000256" key="8">
    <source>
        <dbReference type="SAM" id="MobiDB-lite"/>
    </source>
</evidence>
<dbReference type="InterPro" id="IPR036397">
    <property type="entry name" value="RNaseH_sf"/>
</dbReference>
<evidence type="ECO:0000256" key="4">
    <source>
        <dbReference type="ARBA" id="ARBA00022801"/>
    </source>
</evidence>
<keyword evidence="11" id="KW-1185">Reference proteome</keyword>
<comment type="function">
    <text evidence="7">3'-5' exonuclease degrading single-stranded small RNAs.</text>
</comment>
<dbReference type="Proteomes" id="UP001141806">
    <property type="component" value="Unassembled WGS sequence"/>
</dbReference>
<accession>A0A9Q0JU76</accession>
<dbReference type="PANTHER" id="PTHR12801">
    <property type="entry name" value="RNA EXONUCLEASE REXO1 / RECO3 FAMILY MEMBER-RELATED"/>
    <property type="match status" value="1"/>
</dbReference>
<dbReference type="SMART" id="SM00479">
    <property type="entry name" value="EXOIII"/>
    <property type="match status" value="1"/>
</dbReference>
<feature type="compositionally biased region" description="Basic and acidic residues" evidence="8">
    <location>
        <begin position="376"/>
        <end position="389"/>
    </location>
</feature>
<dbReference type="FunFam" id="3.30.420.10:FF:000080">
    <property type="entry name" value="Small RNA degrading nuclease 3"/>
    <property type="match status" value="1"/>
</dbReference>
<name>A0A9Q0JU76_9MAGN</name>